<dbReference type="EMBL" id="JAGDFL010000074">
    <property type="protein sequence ID" value="KAG7398686.1"/>
    <property type="molecule type" value="Genomic_DNA"/>
</dbReference>
<organism evidence="8 9">
    <name type="scientific">Phytophthora boehmeriae</name>
    <dbReference type="NCBI Taxonomy" id="109152"/>
    <lineage>
        <taxon>Eukaryota</taxon>
        <taxon>Sar</taxon>
        <taxon>Stramenopiles</taxon>
        <taxon>Oomycota</taxon>
        <taxon>Peronosporomycetes</taxon>
        <taxon>Peronosporales</taxon>
        <taxon>Peronosporaceae</taxon>
        <taxon>Phytophthora</taxon>
    </lineage>
</organism>
<dbReference type="Proteomes" id="UP000693981">
    <property type="component" value="Unassembled WGS sequence"/>
</dbReference>
<feature type="region of interest" description="Disordered" evidence="4">
    <location>
        <begin position="1"/>
        <end position="23"/>
    </location>
</feature>
<name>A0A8T1WZ09_9STRA</name>
<keyword evidence="2" id="KW-0808">Transferase</keyword>
<dbReference type="PANTHER" id="PTHR11236:SF18">
    <property type="entry name" value="AMINODEOXYCHORISMATE SYNTHASE"/>
    <property type="match status" value="1"/>
</dbReference>
<dbReference type="InterPro" id="IPR006221">
    <property type="entry name" value="TrpG/PapA_dom"/>
</dbReference>
<dbReference type="AlphaFoldDB" id="A0A8T1WZ09"/>
<protein>
    <recommendedName>
        <fullName evidence="1">aminodeoxychorismate synthase</fullName>
        <ecNumber evidence="1">2.6.1.85</ecNumber>
    </recommendedName>
</protein>
<evidence type="ECO:0000313" key="8">
    <source>
        <dbReference type="EMBL" id="KAG7398686.1"/>
    </source>
</evidence>
<dbReference type="InterPro" id="IPR019999">
    <property type="entry name" value="Anth_synth_I-like"/>
</dbReference>
<evidence type="ECO:0000313" key="9">
    <source>
        <dbReference type="Proteomes" id="UP000693981"/>
    </source>
</evidence>
<evidence type="ECO:0000259" key="7">
    <source>
        <dbReference type="Pfam" id="PF04715"/>
    </source>
</evidence>
<feature type="domain" description="Glutamine amidotransferase" evidence="5">
    <location>
        <begin position="30"/>
        <end position="236"/>
    </location>
</feature>
<evidence type="ECO:0000256" key="1">
    <source>
        <dbReference type="ARBA" id="ARBA00013139"/>
    </source>
</evidence>
<proteinExistence type="predicted"/>
<dbReference type="GO" id="GO:0005737">
    <property type="term" value="C:cytoplasm"/>
    <property type="evidence" value="ECO:0007669"/>
    <property type="project" value="TreeGrafter"/>
</dbReference>
<dbReference type="GO" id="GO:0046820">
    <property type="term" value="F:4-amino-4-deoxychorismate synthase activity"/>
    <property type="evidence" value="ECO:0007669"/>
    <property type="project" value="UniProtKB-EC"/>
</dbReference>
<dbReference type="GO" id="GO:0000162">
    <property type="term" value="P:L-tryptophan biosynthetic process"/>
    <property type="evidence" value="ECO:0007669"/>
    <property type="project" value="TreeGrafter"/>
</dbReference>
<dbReference type="PANTHER" id="PTHR11236">
    <property type="entry name" value="AMINOBENZOATE/ANTHRANILATE SYNTHASE"/>
    <property type="match status" value="1"/>
</dbReference>
<keyword evidence="3" id="KW-0315">Glutamine amidotransferase</keyword>
<dbReference type="OrthoDB" id="64220at2759"/>
<feature type="domain" description="Chorismate-utilising enzyme C-terminal" evidence="6">
    <location>
        <begin position="529"/>
        <end position="806"/>
    </location>
</feature>
<gene>
    <name evidence="8" type="ORF">PHYBOEH_010636</name>
</gene>
<dbReference type="CDD" id="cd01743">
    <property type="entry name" value="GATase1_Anthranilate_Synthase"/>
    <property type="match status" value="1"/>
</dbReference>
<feature type="domain" description="Anthranilate synthase component I N-terminal" evidence="7">
    <location>
        <begin position="313"/>
        <end position="467"/>
    </location>
</feature>
<evidence type="ECO:0000256" key="2">
    <source>
        <dbReference type="ARBA" id="ARBA00022679"/>
    </source>
</evidence>
<dbReference type="PROSITE" id="PS51273">
    <property type="entry name" value="GATASE_TYPE_1"/>
    <property type="match status" value="1"/>
</dbReference>
<dbReference type="Pfam" id="PF00117">
    <property type="entry name" value="GATase"/>
    <property type="match status" value="1"/>
</dbReference>
<dbReference type="NCBIfam" id="TIGR00566">
    <property type="entry name" value="trpG_papA"/>
    <property type="match status" value="1"/>
</dbReference>
<evidence type="ECO:0000256" key="4">
    <source>
        <dbReference type="SAM" id="MobiDB-lite"/>
    </source>
</evidence>
<accession>A0A8T1WZ09</accession>
<reference evidence="8" key="1">
    <citation type="submission" date="2021-02" db="EMBL/GenBank/DDBJ databases">
        <authorList>
            <person name="Palmer J.M."/>
        </authorList>
    </citation>
    <scope>NUCLEOTIDE SEQUENCE</scope>
    <source>
        <strain evidence="8">SCRP23</strain>
    </source>
</reference>
<keyword evidence="9" id="KW-1185">Reference proteome</keyword>
<evidence type="ECO:0000256" key="3">
    <source>
        <dbReference type="ARBA" id="ARBA00022962"/>
    </source>
</evidence>
<dbReference type="EC" id="2.6.1.85" evidence="1"/>
<comment type="caution">
    <text evidence="8">The sequence shown here is derived from an EMBL/GenBank/DDBJ whole genome shotgun (WGS) entry which is preliminary data.</text>
</comment>
<evidence type="ECO:0000259" key="6">
    <source>
        <dbReference type="Pfam" id="PF00425"/>
    </source>
</evidence>
<dbReference type="Pfam" id="PF00425">
    <property type="entry name" value="Chorismate_bind"/>
    <property type="match status" value="1"/>
</dbReference>
<sequence>MVASMDNALPTGATQASVSPPKRPRRVATLLIDNYDSYTYNIMQMLAQVNGSSSSVLVIKNDDFEGQWTAAWSHFTARMDAISTQEDAELELNVVLSPGPGHPSEPQDFGLCADAIRFATVPVLGVCLGHQGLAQVYGGQVVKAGEVMHGRTSRVFFEEGATAETLFAQIPNGFQVVRYHSLVIDSKNVPEELRVLARTEDGVIMAVQHRVKPQFGVQFHPEAVCSEFGYQLFQNFRDLTLRQSASKCLLHHENHPDKDTFKELEMAVGQRGGEEPGDQHAEVPSCRVHVNRALSGVASLDFADFVFSELFGDSKRSFWLDSSNHNVVAGSTDAAAQSRFSILGDNSGPLSYCVEYDVRQTELRLRCHQTDSADGDQVKVYPGHDILSHVREVMQAHQDHEVVNISSSEEVELPFAFRGGFVGYFGYEVLGSEQEGKLNGVNDSEERAPDSSFIFADRTLVFDHQDGIIYSMSLSKRENESANLDWHETMMTRLKQLGGAFSEANSLLSRAVGEDSADTEVTFRPSRSRAQYVADIEEIHRLIRAGETYEVCLTNHLRAKYALRDPLAFYRMLRRRNPAPFAGFYLSNPKNRFQAPGDRDTSKGVTALTDSYALCCSSPERFLRMGADRWMESKPIKGTRPRGCDPIKDAEIAAELAVCEKDRAENMMIADLVRNDFGVVARVGSVHVPRLMGVETYATVHQLVTTVRAQRRSDADIVDVLRATFPGGSMTGAPKKRTMHIIRELERAPRGVYSGALGFLSIDGSCDLNIIIRTAVVTPNTVTLGAGGAIVALSDSDEEYDEMLLKARALVATIGVYATGADNGLGARVVVD</sequence>
<evidence type="ECO:0000259" key="5">
    <source>
        <dbReference type="Pfam" id="PF00117"/>
    </source>
</evidence>
<dbReference type="InterPro" id="IPR006805">
    <property type="entry name" value="Anth_synth_I_N"/>
</dbReference>
<dbReference type="InterPro" id="IPR015890">
    <property type="entry name" value="Chorismate_C"/>
</dbReference>
<dbReference type="Pfam" id="PF04715">
    <property type="entry name" value="Anth_synt_I_N"/>
    <property type="match status" value="1"/>
</dbReference>
<dbReference type="InterPro" id="IPR017926">
    <property type="entry name" value="GATASE"/>
</dbReference>
<dbReference type="GO" id="GO:0008153">
    <property type="term" value="P:4-aminobenzoate biosynthetic process"/>
    <property type="evidence" value="ECO:0007669"/>
    <property type="project" value="TreeGrafter"/>
</dbReference>